<protein>
    <submittedName>
        <fullName evidence="1">Uncharacterized protein</fullName>
    </submittedName>
</protein>
<accession>A0A226D9A4</accession>
<proteinExistence type="predicted"/>
<reference evidence="1 2" key="1">
    <citation type="submission" date="2015-12" db="EMBL/GenBank/DDBJ databases">
        <title>The genome of Folsomia candida.</title>
        <authorList>
            <person name="Faddeeva A."/>
            <person name="Derks M.F."/>
            <person name="Anvar Y."/>
            <person name="Smit S."/>
            <person name="Van Straalen N."/>
            <person name="Roelofs D."/>
        </authorList>
    </citation>
    <scope>NUCLEOTIDE SEQUENCE [LARGE SCALE GENOMIC DNA]</scope>
    <source>
        <strain evidence="1 2">VU population</strain>
        <tissue evidence="1">Whole body</tissue>
    </source>
</reference>
<comment type="caution">
    <text evidence="1">The sequence shown here is derived from an EMBL/GenBank/DDBJ whole genome shotgun (WGS) entry which is preliminary data.</text>
</comment>
<evidence type="ECO:0000313" key="1">
    <source>
        <dbReference type="EMBL" id="OXA41327.1"/>
    </source>
</evidence>
<organism evidence="1 2">
    <name type="scientific">Folsomia candida</name>
    <name type="common">Springtail</name>
    <dbReference type="NCBI Taxonomy" id="158441"/>
    <lineage>
        <taxon>Eukaryota</taxon>
        <taxon>Metazoa</taxon>
        <taxon>Ecdysozoa</taxon>
        <taxon>Arthropoda</taxon>
        <taxon>Hexapoda</taxon>
        <taxon>Collembola</taxon>
        <taxon>Entomobryomorpha</taxon>
        <taxon>Isotomoidea</taxon>
        <taxon>Isotomidae</taxon>
        <taxon>Proisotominae</taxon>
        <taxon>Folsomia</taxon>
    </lineage>
</organism>
<sequence>MWRDAGNTEIWETPNPTSDKSIIRKLIWASEACLLSRAITTTMSTQLFAMATILTIALATCAPQYGEVCSSVNQCTAYSVNFEQSVTCMFRPNATNPVGLCYTTAVAAGKCACARNCGAFGDHHENGEYSPADGHCVAFVGRRCYKYWPVNDCVENAYCPTNSSYCVCSLGFETGPDGKHCVAAKK</sequence>
<name>A0A226D9A4_FOLCA</name>
<dbReference type="Proteomes" id="UP000198287">
    <property type="component" value="Unassembled WGS sequence"/>
</dbReference>
<evidence type="ECO:0000313" key="2">
    <source>
        <dbReference type="Proteomes" id="UP000198287"/>
    </source>
</evidence>
<gene>
    <name evidence="1" type="ORF">Fcan01_24066</name>
</gene>
<dbReference type="AlphaFoldDB" id="A0A226D9A4"/>
<keyword evidence="2" id="KW-1185">Reference proteome</keyword>
<dbReference type="EMBL" id="LNIX01000030">
    <property type="protein sequence ID" value="OXA41327.1"/>
    <property type="molecule type" value="Genomic_DNA"/>
</dbReference>